<dbReference type="GO" id="GO:0043874">
    <property type="term" value="F:acireductone synthase activity"/>
    <property type="evidence" value="ECO:0007669"/>
    <property type="project" value="UniProtKB-EC"/>
</dbReference>
<keyword evidence="3" id="KW-0486">Methionine biosynthesis</keyword>
<dbReference type="InterPro" id="IPR023943">
    <property type="entry name" value="Enolase-ppase_E1"/>
</dbReference>
<dbReference type="GO" id="GO:0000287">
    <property type="term" value="F:magnesium ion binding"/>
    <property type="evidence" value="ECO:0007669"/>
    <property type="project" value="InterPro"/>
</dbReference>
<dbReference type="SUPFAM" id="SSF56784">
    <property type="entry name" value="HAD-like"/>
    <property type="match status" value="1"/>
</dbReference>
<keyword evidence="2 4" id="KW-0378">Hydrolase</keyword>
<dbReference type="PANTHER" id="PTHR20371:SF1">
    <property type="entry name" value="ENOLASE-PHOSPHATASE E1"/>
    <property type="match status" value="1"/>
</dbReference>
<proteinExistence type="inferred from homology"/>
<evidence type="ECO:0000256" key="2">
    <source>
        <dbReference type="ARBA" id="ARBA00022801"/>
    </source>
</evidence>
<reference evidence="4" key="1">
    <citation type="submission" date="2015-10" db="EMBL/GenBank/DDBJ databases">
        <authorList>
            <person name="Gilbert D.G."/>
        </authorList>
    </citation>
    <scope>NUCLEOTIDE SEQUENCE</scope>
</reference>
<dbReference type="SFLD" id="SFLDG01133">
    <property type="entry name" value="C1.5.4:_Enolase-phosphatase_Li"/>
    <property type="match status" value="1"/>
</dbReference>
<dbReference type="HAMAP" id="MF_01681">
    <property type="entry name" value="Salvage_MtnC"/>
    <property type="match status" value="1"/>
</dbReference>
<dbReference type="EC" id="3.1.3.77" evidence="4"/>
<dbReference type="NCBIfam" id="TIGR01691">
    <property type="entry name" value="enolase-ppase"/>
    <property type="match status" value="1"/>
</dbReference>
<dbReference type="SFLD" id="SFLDG01129">
    <property type="entry name" value="C1.5:_HAD__Beta-PGM__Phosphata"/>
    <property type="match status" value="1"/>
</dbReference>
<dbReference type="EMBL" id="CZQE01000103">
    <property type="protein sequence ID" value="CUS44020.1"/>
    <property type="molecule type" value="Genomic_DNA"/>
</dbReference>
<evidence type="ECO:0000313" key="4">
    <source>
        <dbReference type="EMBL" id="CUS44020.1"/>
    </source>
</evidence>
<dbReference type="AlphaFoldDB" id="A0A160TGQ8"/>
<evidence type="ECO:0000256" key="3">
    <source>
        <dbReference type="ARBA" id="ARBA00023167"/>
    </source>
</evidence>
<dbReference type="InterPro" id="IPR036412">
    <property type="entry name" value="HAD-like_sf"/>
</dbReference>
<dbReference type="PANTHER" id="PTHR20371">
    <property type="entry name" value="ENOLASE-PHOSPHATASE E1"/>
    <property type="match status" value="1"/>
</dbReference>
<dbReference type="InterPro" id="IPR023214">
    <property type="entry name" value="HAD_sf"/>
</dbReference>
<organism evidence="4">
    <name type="scientific">hydrothermal vent metagenome</name>
    <dbReference type="NCBI Taxonomy" id="652676"/>
    <lineage>
        <taxon>unclassified sequences</taxon>
        <taxon>metagenomes</taxon>
        <taxon>ecological metagenomes</taxon>
    </lineage>
</organism>
<dbReference type="SFLD" id="SFLDF00044">
    <property type="entry name" value="enolase-phosphatase"/>
    <property type="match status" value="1"/>
</dbReference>
<protein>
    <submittedName>
        <fullName evidence="4">2,3-diketo-5-methylthiopentyl-1-phosphate enolase-phosphatase</fullName>
        <ecNumber evidence="4">3.1.3.77</ecNumber>
    </submittedName>
</protein>
<dbReference type="Gene3D" id="1.10.720.60">
    <property type="match status" value="1"/>
</dbReference>
<dbReference type="CDD" id="cd01629">
    <property type="entry name" value="HAD_EP"/>
    <property type="match status" value="1"/>
</dbReference>
<dbReference type="GO" id="GO:0019509">
    <property type="term" value="P:L-methionine salvage from methylthioadenosine"/>
    <property type="evidence" value="ECO:0007669"/>
    <property type="project" value="InterPro"/>
</dbReference>
<dbReference type="SFLD" id="SFLDS00003">
    <property type="entry name" value="Haloacid_Dehalogenase"/>
    <property type="match status" value="1"/>
</dbReference>
<dbReference type="Pfam" id="PF00702">
    <property type="entry name" value="Hydrolase"/>
    <property type="match status" value="1"/>
</dbReference>
<gene>
    <name evidence="4" type="ORF">MGWOODY_Smn2694</name>
</gene>
<accession>A0A160TGQ8</accession>
<evidence type="ECO:0000256" key="1">
    <source>
        <dbReference type="ARBA" id="ARBA00022605"/>
    </source>
</evidence>
<dbReference type="Gene3D" id="3.40.50.1000">
    <property type="entry name" value="HAD superfamily/HAD-like"/>
    <property type="match status" value="1"/>
</dbReference>
<name>A0A160TGQ8_9ZZZZ</name>
<sequence length="211" mass="22428">MPRAILTDIEGTTSSIAFVAETLFPYARARLRAFVAAHPDETAPILAEVTTAEPGDPVATLTRWIDEDRKATPLKTLQGMIWEDGYREGAFTGHIYADAVVALRRWHAAGIALYVFSSGSVAAQKLLFGHSDAGDLTPLFSGYFDTTTGPKREAVSYTAIAGAIGLDPADILFLSDTPQEIAAARAADMHALLIDRDGGTGDITTFGDIAA</sequence>
<keyword evidence="1" id="KW-0028">Amino-acid biosynthesis</keyword>